<evidence type="ECO:0000256" key="4">
    <source>
        <dbReference type="ARBA" id="ARBA00022553"/>
    </source>
</evidence>
<comment type="function">
    <text evidence="8">Involved in the transmission of sensory signals from the chemoreceptors to the flagellar motors. CheA is autophosphorylated; it can transfer its phosphate group to either CheB or CheY.</text>
</comment>
<evidence type="ECO:0000313" key="13">
    <source>
        <dbReference type="EMBL" id="KIC58416.1"/>
    </source>
</evidence>
<feature type="domain" description="CheW-like" evidence="11">
    <location>
        <begin position="496"/>
        <end position="625"/>
    </location>
</feature>
<dbReference type="FunFam" id="3.30.565.10:FF:000016">
    <property type="entry name" value="Chemotaxis protein CheA, putative"/>
    <property type="match status" value="1"/>
</dbReference>
<evidence type="ECO:0000256" key="5">
    <source>
        <dbReference type="ARBA" id="ARBA00022679"/>
    </source>
</evidence>
<dbReference type="InterPro" id="IPR036097">
    <property type="entry name" value="HisK_dim/P_sf"/>
</dbReference>
<dbReference type="InterPro" id="IPR037006">
    <property type="entry name" value="CheA-like_homodim_sf"/>
</dbReference>
<dbReference type="RefSeq" id="WP_039245877.1">
    <property type="nucleotide sequence ID" value="NZ_JWSY01000011.1"/>
</dbReference>
<keyword evidence="4 9" id="KW-0597">Phosphoprotein</keyword>
<dbReference type="Gene3D" id="1.20.120.160">
    <property type="entry name" value="HPT domain"/>
    <property type="match status" value="1"/>
</dbReference>
<dbReference type="SUPFAM" id="SSF47226">
    <property type="entry name" value="Histidine-containing phosphotransfer domain, HPT domain"/>
    <property type="match status" value="1"/>
</dbReference>
<dbReference type="InterPro" id="IPR004105">
    <property type="entry name" value="CheA-like_dim"/>
</dbReference>
<dbReference type="InterPro" id="IPR008207">
    <property type="entry name" value="Sig_transdc_His_kin_Hpt_dom"/>
</dbReference>
<comment type="catalytic activity">
    <reaction evidence="1">
        <text>ATP + protein L-histidine = ADP + protein N-phospho-L-histidine.</text>
        <dbReference type="EC" id="2.7.13.3"/>
    </reaction>
</comment>
<dbReference type="SMART" id="SM00073">
    <property type="entry name" value="HPT"/>
    <property type="match status" value="1"/>
</dbReference>
<dbReference type="PROSITE" id="PS50851">
    <property type="entry name" value="CHEW"/>
    <property type="match status" value="1"/>
</dbReference>
<dbReference type="InterPro" id="IPR003594">
    <property type="entry name" value="HATPase_dom"/>
</dbReference>
<evidence type="ECO:0000259" key="10">
    <source>
        <dbReference type="PROSITE" id="PS50109"/>
    </source>
</evidence>
<dbReference type="SUPFAM" id="SSF47384">
    <property type="entry name" value="Homodimeric domain of signal transducing histidine kinase"/>
    <property type="match status" value="1"/>
</dbReference>
<feature type="domain" description="HPt" evidence="12">
    <location>
        <begin position="1"/>
        <end position="105"/>
    </location>
</feature>
<dbReference type="CDD" id="cd00088">
    <property type="entry name" value="HPT"/>
    <property type="match status" value="1"/>
</dbReference>
<accession>A0A0B4CVQ7</accession>
<dbReference type="InterPro" id="IPR004358">
    <property type="entry name" value="Sig_transdc_His_kin-like_C"/>
</dbReference>
<keyword evidence="5" id="KW-0808">Transferase</keyword>
<dbReference type="InterPro" id="IPR036641">
    <property type="entry name" value="HPT_dom_sf"/>
</dbReference>
<dbReference type="SUPFAM" id="SSF50341">
    <property type="entry name" value="CheW-like"/>
    <property type="match status" value="1"/>
</dbReference>
<dbReference type="GO" id="GO:0006935">
    <property type="term" value="P:chemotaxis"/>
    <property type="evidence" value="ECO:0007669"/>
    <property type="project" value="InterPro"/>
</dbReference>
<dbReference type="Gene3D" id="2.30.30.40">
    <property type="entry name" value="SH3 Domains"/>
    <property type="match status" value="1"/>
</dbReference>
<evidence type="ECO:0000256" key="2">
    <source>
        <dbReference type="ARBA" id="ARBA00012438"/>
    </source>
</evidence>
<protein>
    <recommendedName>
        <fullName evidence="3">Chemotaxis protein CheA</fullName>
        <ecNumber evidence="2">2.7.13.3</ecNumber>
    </recommendedName>
</protein>
<dbReference type="PROSITE" id="PS50109">
    <property type="entry name" value="HIS_KIN"/>
    <property type="match status" value="1"/>
</dbReference>
<organism evidence="13 14">
    <name type="scientific">Brevundimonas nasdae</name>
    <dbReference type="NCBI Taxonomy" id="172043"/>
    <lineage>
        <taxon>Bacteria</taxon>
        <taxon>Pseudomonadati</taxon>
        <taxon>Pseudomonadota</taxon>
        <taxon>Alphaproteobacteria</taxon>
        <taxon>Caulobacterales</taxon>
        <taxon>Caulobacteraceae</taxon>
        <taxon>Brevundimonas</taxon>
    </lineage>
</organism>
<evidence type="ECO:0000256" key="1">
    <source>
        <dbReference type="ARBA" id="ARBA00000085"/>
    </source>
</evidence>
<evidence type="ECO:0000256" key="3">
    <source>
        <dbReference type="ARBA" id="ARBA00021495"/>
    </source>
</evidence>
<reference evidence="13 14" key="1">
    <citation type="submission" date="2014-12" db="EMBL/GenBank/DDBJ databases">
        <title>Genome sequencing of Brevundimonas nasdae TPW30.</title>
        <authorList>
            <person name="Tan P.W."/>
            <person name="Chan K.-G."/>
        </authorList>
    </citation>
    <scope>NUCLEOTIDE SEQUENCE [LARGE SCALE GENOMIC DNA]</scope>
    <source>
        <strain evidence="13 14">TPW30</strain>
    </source>
</reference>
<evidence type="ECO:0000256" key="8">
    <source>
        <dbReference type="ARBA" id="ARBA00035100"/>
    </source>
</evidence>
<gene>
    <name evidence="13" type="ORF">RM53_08370</name>
</gene>
<evidence type="ECO:0000313" key="14">
    <source>
        <dbReference type="Proteomes" id="UP000031166"/>
    </source>
</evidence>
<evidence type="ECO:0000259" key="12">
    <source>
        <dbReference type="PROSITE" id="PS50894"/>
    </source>
</evidence>
<dbReference type="PRINTS" id="PR00344">
    <property type="entry name" value="BCTRLSENSOR"/>
</dbReference>
<dbReference type="GO" id="GO:0005737">
    <property type="term" value="C:cytoplasm"/>
    <property type="evidence" value="ECO:0007669"/>
    <property type="project" value="InterPro"/>
</dbReference>
<dbReference type="InterPro" id="IPR051315">
    <property type="entry name" value="Bact_Chemotaxis_CheA"/>
</dbReference>
<evidence type="ECO:0000256" key="7">
    <source>
        <dbReference type="ARBA" id="ARBA00023012"/>
    </source>
</evidence>
<dbReference type="InterPro" id="IPR036061">
    <property type="entry name" value="CheW-like_dom_sf"/>
</dbReference>
<dbReference type="STRING" id="172043.RM53_08370"/>
<dbReference type="SMART" id="SM00387">
    <property type="entry name" value="HATPase_c"/>
    <property type="match status" value="1"/>
</dbReference>
<dbReference type="SMART" id="SM01231">
    <property type="entry name" value="H-kinase_dim"/>
    <property type="match status" value="1"/>
</dbReference>
<sequence length="625" mass="65433">MDELLAQFLIEAPELSAQASEDLLALEQTPDDAMRLDSAFRAVHTLKGSVGLFDFGPMHAALHAAEDSLDAVRGGKAEVTKARIGDLLAVLDAVDGWLAEIARDGALGEEAEAISAGLLARLTQAAPAARAAATALPLRTDAFASQHAGKLSGEAIAVRYTPSSEAYFSGDDPLAIALAAPEILAFEVAAPGAVTEDYDPFRCALVFDLICAAPVEAVRTAFRLVADQVEMSRITPEAPRAEPAQAARGLRIDAGRIDALANLVDELVVAKNGLSAVTAGDVASLISAQDQIARLTSALHGAVTRLRLTPLAPVFRRLQRAARDIAGGLGRDVQIRIEGQDIEVDKAVVEGLYEPLLHVVRNALDHGVEPAEDRLAAGKPGRATLTLSARAMGDQVLVEAADDGRGVDPARVAMAAMRRGLITEAQGGALTPAEALELLFQPGFSTAGQVSDLSGRGVGMDAVRTAVERLGGRATLASTPGQGTTAILSLPLTMVISQILIVACGSETFGAPLRSVGETARIHRRDVTPVRHRHAFVWREETLPLLWLSSLLRLPASETTDELTVLIVNDGGRKTGMVVDAVMGRMEGVLRPLSGLLAAAPGVVGTTLMGDGRVLMVLDLPELIG</sequence>
<dbReference type="Pfam" id="PF02518">
    <property type="entry name" value="HATPase_c"/>
    <property type="match status" value="1"/>
</dbReference>
<dbReference type="PROSITE" id="PS50894">
    <property type="entry name" value="HPT"/>
    <property type="match status" value="1"/>
</dbReference>
<dbReference type="Pfam" id="PF01627">
    <property type="entry name" value="Hpt"/>
    <property type="match status" value="1"/>
</dbReference>
<dbReference type="Gene3D" id="3.30.565.10">
    <property type="entry name" value="Histidine kinase-like ATPase, C-terminal domain"/>
    <property type="match status" value="1"/>
</dbReference>
<dbReference type="InterPro" id="IPR005467">
    <property type="entry name" value="His_kinase_dom"/>
</dbReference>
<name>A0A0B4CVQ7_9CAUL</name>
<dbReference type="GO" id="GO:0000155">
    <property type="term" value="F:phosphorelay sensor kinase activity"/>
    <property type="evidence" value="ECO:0007669"/>
    <property type="project" value="InterPro"/>
</dbReference>
<dbReference type="Pfam" id="PF01584">
    <property type="entry name" value="CheW"/>
    <property type="match status" value="1"/>
</dbReference>
<feature type="domain" description="Histidine kinase" evidence="10">
    <location>
        <begin position="245"/>
        <end position="494"/>
    </location>
</feature>
<dbReference type="EC" id="2.7.13.3" evidence="2"/>
<keyword evidence="6" id="KW-0418">Kinase</keyword>
<evidence type="ECO:0000256" key="6">
    <source>
        <dbReference type="ARBA" id="ARBA00022777"/>
    </source>
</evidence>
<evidence type="ECO:0000256" key="9">
    <source>
        <dbReference type="PROSITE-ProRule" id="PRU00110"/>
    </source>
</evidence>
<dbReference type="InterPro" id="IPR002545">
    <property type="entry name" value="CheW-lke_dom"/>
</dbReference>
<dbReference type="EMBL" id="JWSY01000011">
    <property type="protein sequence ID" value="KIC58416.1"/>
    <property type="molecule type" value="Genomic_DNA"/>
</dbReference>
<dbReference type="SUPFAM" id="SSF55874">
    <property type="entry name" value="ATPase domain of HSP90 chaperone/DNA topoisomerase II/histidine kinase"/>
    <property type="match status" value="1"/>
</dbReference>
<proteinExistence type="predicted"/>
<dbReference type="PANTHER" id="PTHR43395">
    <property type="entry name" value="SENSOR HISTIDINE KINASE CHEA"/>
    <property type="match status" value="1"/>
</dbReference>
<dbReference type="AlphaFoldDB" id="A0A0B4CVQ7"/>
<keyword evidence="7" id="KW-0902">Two-component regulatory system</keyword>
<evidence type="ECO:0000259" key="11">
    <source>
        <dbReference type="PROSITE" id="PS50851"/>
    </source>
</evidence>
<dbReference type="PANTHER" id="PTHR43395:SF1">
    <property type="entry name" value="CHEMOTAXIS PROTEIN CHEA"/>
    <property type="match status" value="1"/>
</dbReference>
<feature type="modified residue" description="Phosphohistidine" evidence="9">
    <location>
        <position position="44"/>
    </location>
</feature>
<dbReference type="Gene3D" id="1.10.287.560">
    <property type="entry name" value="Histidine kinase CheA-like, homodimeric domain"/>
    <property type="match status" value="1"/>
</dbReference>
<dbReference type="Pfam" id="PF02895">
    <property type="entry name" value="H-kinase_dim"/>
    <property type="match status" value="1"/>
</dbReference>
<dbReference type="Proteomes" id="UP000031166">
    <property type="component" value="Unassembled WGS sequence"/>
</dbReference>
<comment type="caution">
    <text evidence="13">The sequence shown here is derived from an EMBL/GenBank/DDBJ whole genome shotgun (WGS) entry which is preliminary data.</text>
</comment>
<dbReference type="SMART" id="SM00260">
    <property type="entry name" value="CheW"/>
    <property type="match status" value="1"/>
</dbReference>
<dbReference type="InterPro" id="IPR036890">
    <property type="entry name" value="HATPase_C_sf"/>
</dbReference>